<dbReference type="AlphaFoldDB" id="N8RPF9"/>
<dbReference type="GeneID" id="99690831"/>
<protein>
    <submittedName>
        <fullName evidence="2">Uncharacterized protein</fullName>
    </submittedName>
</protein>
<evidence type="ECO:0000313" key="2">
    <source>
        <dbReference type="EMBL" id="ENU35429.1"/>
    </source>
</evidence>
<accession>N8RPF9</accession>
<dbReference type="PATRIC" id="fig|981333.9.peg.2559"/>
<reference evidence="2 3" key="1">
    <citation type="submission" date="2013-02" db="EMBL/GenBank/DDBJ databases">
        <title>The Genome Sequence of Acinetobacter parvus CIP 108168.</title>
        <authorList>
            <consortium name="The Broad Institute Genome Sequencing Platform"/>
            <consortium name="The Broad Institute Genome Sequencing Center for Infectious Disease"/>
            <person name="Cerqueira G."/>
            <person name="Feldgarden M."/>
            <person name="Courvalin P."/>
            <person name="Perichon B."/>
            <person name="Grillot-Courvalin C."/>
            <person name="Clermont D."/>
            <person name="Rocha E."/>
            <person name="Yoon E.-J."/>
            <person name="Nemec A."/>
            <person name="Walker B."/>
            <person name="Young S.K."/>
            <person name="Zeng Q."/>
            <person name="Gargeya S."/>
            <person name="Fitzgerald M."/>
            <person name="Haas B."/>
            <person name="Abouelleil A."/>
            <person name="Alvarado L."/>
            <person name="Arachchi H.M."/>
            <person name="Berlin A.M."/>
            <person name="Chapman S.B."/>
            <person name="Dewar J."/>
            <person name="Goldberg J."/>
            <person name="Griggs A."/>
            <person name="Gujja S."/>
            <person name="Hansen M."/>
            <person name="Howarth C."/>
            <person name="Imamovic A."/>
            <person name="Larimer J."/>
            <person name="McCowan C."/>
            <person name="Murphy C."/>
            <person name="Neiman D."/>
            <person name="Pearson M."/>
            <person name="Priest M."/>
            <person name="Roberts A."/>
            <person name="Saif S."/>
            <person name="Shea T."/>
            <person name="Sisk P."/>
            <person name="Sykes S."/>
            <person name="Wortman J."/>
            <person name="Nusbaum C."/>
            <person name="Birren B."/>
        </authorList>
    </citation>
    <scope>NUCLEOTIDE SEQUENCE [LARGE SCALE GENOMIC DNA]</scope>
    <source>
        <strain evidence="2 3">CIP 108168</strain>
    </source>
</reference>
<keyword evidence="3" id="KW-1185">Reference proteome</keyword>
<dbReference type="Proteomes" id="UP000023776">
    <property type="component" value="Unassembled WGS sequence"/>
</dbReference>
<name>N8RPF9_9GAMM</name>
<organism evidence="2 3">
    <name type="scientific">Acinetobacter parvus DSM 16617 = CIP 108168</name>
    <dbReference type="NCBI Taxonomy" id="981333"/>
    <lineage>
        <taxon>Bacteria</taxon>
        <taxon>Pseudomonadati</taxon>
        <taxon>Pseudomonadota</taxon>
        <taxon>Gammaproteobacteria</taxon>
        <taxon>Moraxellales</taxon>
        <taxon>Moraxellaceae</taxon>
        <taxon>Acinetobacter</taxon>
    </lineage>
</organism>
<keyword evidence="1" id="KW-1133">Transmembrane helix</keyword>
<keyword evidence="1" id="KW-0812">Transmembrane</keyword>
<proteinExistence type="predicted"/>
<dbReference type="EMBL" id="APOM01000056">
    <property type="protein sequence ID" value="ENU35429.1"/>
    <property type="molecule type" value="Genomic_DNA"/>
</dbReference>
<dbReference type="HOGENOM" id="CLU_1493114_0_0_6"/>
<comment type="caution">
    <text evidence="2">The sequence shown here is derived from an EMBL/GenBank/DDBJ whole genome shotgun (WGS) entry which is preliminary data.</text>
</comment>
<evidence type="ECO:0000256" key="1">
    <source>
        <dbReference type="SAM" id="Phobius"/>
    </source>
</evidence>
<sequence length="180" mass="20045">MTTVSIQGKTYGIYQFTGEVVDNNKQRETRVHGGGGATYNGTGGTAPVTSSTTIHDQFFLMDDNGQEHDVTLSNWNVTLRTGHRIQIIWVIPENKQEGPYVVVNNLNLKKFQRNDPVIGQLASDHYIKPFWAGVAGIIVISFMIKLILLPILGIIGAFIYTKKRNQVITELKAAVEKEMI</sequence>
<feature type="transmembrane region" description="Helical" evidence="1">
    <location>
        <begin position="130"/>
        <end position="160"/>
    </location>
</feature>
<keyword evidence="1" id="KW-0472">Membrane</keyword>
<dbReference type="RefSeq" id="WP_004683306.1">
    <property type="nucleotide sequence ID" value="NZ_AIEB01000001.1"/>
</dbReference>
<evidence type="ECO:0000313" key="3">
    <source>
        <dbReference type="Proteomes" id="UP000023776"/>
    </source>
</evidence>
<gene>
    <name evidence="2" type="ORF">F988_02504</name>
</gene>